<feature type="non-terminal residue" evidence="1">
    <location>
        <position position="198"/>
    </location>
</feature>
<keyword evidence="2" id="KW-1185">Reference proteome</keyword>
<feature type="non-terminal residue" evidence="1">
    <location>
        <position position="1"/>
    </location>
</feature>
<gene>
    <name evidence="1" type="ORF">DHETER_LOCUS15088</name>
</gene>
<sequence>SSKLLIDHINETGTLQVFSQTDDILQDICAKTKVILNGNWIGVTRSPDDIYFRGWLIKPGSLKRKSYYLGYMIHRLLLCAVGSRQLDDRDHLGKKRLDTAGTLLRNLFSTVYKKMIREMTEHIKKVLANKREFNITMAIKPQTITNGLRYSMGTGNWGDQKKSMQSKSGVSQVLNRYSYSSTLSHLRRCNAPIDRDGK</sequence>
<evidence type="ECO:0000313" key="1">
    <source>
        <dbReference type="EMBL" id="CAG8758159.1"/>
    </source>
</evidence>
<dbReference type="Proteomes" id="UP000789702">
    <property type="component" value="Unassembled WGS sequence"/>
</dbReference>
<organism evidence="1 2">
    <name type="scientific">Dentiscutata heterogama</name>
    <dbReference type="NCBI Taxonomy" id="1316150"/>
    <lineage>
        <taxon>Eukaryota</taxon>
        <taxon>Fungi</taxon>
        <taxon>Fungi incertae sedis</taxon>
        <taxon>Mucoromycota</taxon>
        <taxon>Glomeromycotina</taxon>
        <taxon>Glomeromycetes</taxon>
        <taxon>Diversisporales</taxon>
        <taxon>Gigasporaceae</taxon>
        <taxon>Dentiscutata</taxon>
    </lineage>
</organism>
<protein>
    <submittedName>
        <fullName evidence="1">61_t:CDS:1</fullName>
    </submittedName>
</protein>
<name>A0ACA9QSC6_9GLOM</name>
<proteinExistence type="predicted"/>
<reference evidence="1" key="1">
    <citation type="submission" date="2021-06" db="EMBL/GenBank/DDBJ databases">
        <authorList>
            <person name="Kallberg Y."/>
            <person name="Tangrot J."/>
            <person name="Rosling A."/>
        </authorList>
    </citation>
    <scope>NUCLEOTIDE SEQUENCE</scope>
    <source>
        <strain evidence="1">IL203A</strain>
    </source>
</reference>
<evidence type="ECO:0000313" key="2">
    <source>
        <dbReference type="Proteomes" id="UP000789702"/>
    </source>
</evidence>
<dbReference type="EMBL" id="CAJVPU010049819">
    <property type="protein sequence ID" value="CAG8758159.1"/>
    <property type="molecule type" value="Genomic_DNA"/>
</dbReference>
<accession>A0ACA9QSC6</accession>
<comment type="caution">
    <text evidence="1">The sequence shown here is derived from an EMBL/GenBank/DDBJ whole genome shotgun (WGS) entry which is preliminary data.</text>
</comment>